<feature type="compositionally biased region" description="Basic and acidic residues" evidence="3">
    <location>
        <begin position="17"/>
        <end position="28"/>
    </location>
</feature>
<dbReference type="Proteomes" id="UP001162156">
    <property type="component" value="Unassembled WGS sequence"/>
</dbReference>
<proteinExistence type="inferred from homology"/>
<dbReference type="EMBL" id="JANEYF010002177">
    <property type="protein sequence ID" value="KAJ8950374.1"/>
    <property type="molecule type" value="Genomic_DNA"/>
</dbReference>
<dbReference type="Pfam" id="PF09728">
    <property type="entry name" value="Taxilin"/>
    <property type="match status" value="1"/>
</dbReference>
<evidence type="ECO:0008006" key="6">
    <source>
        <dbReference type="Google" id="ProtNLM"/>
    </source>
</evidence>
<keyword evidence="5" id="KW-1185">Reference proteome</keyword>
<dbReference type="PANTHER" id="PTHR16127:SF13">
    <property type="entry name" value="GH01188P"/>
    <property type="match status" value="1"/>
</dbReference>
<organism evidence="4 5">
    <name type="scientific">Rhamnusium bicolor</name>
    <dbReference type="NCBI Taxonomy" id="1586634"/>
    <lineage>
        <taxon>Eukaryota</taxon>
        <taxon>Metazoa</taxon>
        <taxon>Ecdysozoa</taxon>
        <taxon>Arthropoda</taxon>
        <taxon>Hexapoda</taxon>
        <taxon>Insecta</taxon>
        <taxon>Pterygota</taxon>
        <taxon>Neoptera</taxon>
        <taxon>Endopterygota</taxon>
        <taxon>Coleoptera</taxon>
        <taxon>Polyphaga</taxon>
        <taxon>Cucujiformia</taxon>
        <taxon>Chrysomeloidea</taxon>
        <taxon>Cerambycidae</taxon>
        <taxon>Lepturinae</taxon>
        <taxon>Rhagiini</taxon>
        <taxon>Rhamnusium</taxon>
    </lineage>
</organism>
<dbReference type="GO" id="GO:0019905">
    <property type="term" value="F:syntaxin binding"/>
    <property type="evidence" value="ECO:0007669"/>
    <property type="project" value="InterPro"/>
</dbReference>
<protein>
    <recommendedName>
        <fullName evidence="6">Alpha-taxilin</fullName>
    </recommendedName>
</protein>
<sequence>MGDENPMSASTGAIKKKKDEKARRRDQRSWENIIRSVSTMSEGEKIAVIQEKYNEIYAELRKATSTLAAMEKQYAALQKERDHTQTELTKNILAKAKLESLCRELQKQNKVIKEENITRVKEEEEKRREVATNFTEKLNSLTTLMDENKDKSVRLREENMSMTTKLTELYDQFQEREGHLTNMNRQMDLQKQLSETQFEKLQVEFDNERKIWDQERQVLTDNLERSEQTNSVLEANLKSLQDHLDVYKGQYTDFESTMAKSSKVFDAFKAEMSILQKSNSTLEQERDEYLSRWQACTNSIIQISEIHQQATADIKKYEKKVPVLERICRVLQAERSAYQKQLVENNITPVFVPPPPEDQPEVPHPSTSSPPPTVSRKTKKKLTKKEKLLVALKSELRTMEDQLKQELAKENQDKCQDEEESSSGELDDEPQPGPSSSQPDLTVEKGVQIPLKAAKSCPVITHDQKHANVEAYKSSSSSSSTENLLAELSLDAIPLYKPEGVTDIIQGEQVCLVKESEGLTDLLEPPPDGDQVATDESQEVQVKSAVTIPLKEAVGKTDINKEP</sequence>
<feature type="region of interest" description="Disordered" evidence="3">
    <location>
        <begin position="349"/>
        <end position="381"/>
    </location>
</feature>
<dbReference type="InterPro" id="IPR026183">
    <property type="entry name" value="Taxilin_fam"/>
</dbReference>
<evidence type="ECO:0000256" key="3">
    <source>
        <dbReference type="SAM" id="MobiDB-lite"/>
    </source>
</evidence>
<feature type="coiled-coil region" evidence="2">
    <location>
        <begin position="216"/>
        <end position="334"/>
    </location>
</feature>
<evidence type="ECO:0000256" key="2">
    <source>
        <dbReference type="SAM" id="Coils"/>
    </source>
</evidence>
<evidence type="ECO:0000313" key="5">
    <source>
        <dbReference type="Proteomes" id="UP001162156"/>
    </source>
</evidence>
<accession>A0AAV8YG21</accession>
<name>A0AAV8YG21_9CUCU</name>
<feature type="compositionally biased region" description="Basic and acidic residues" evidence="3">
    <location>
        <begin position="406"/>
        <end position="415"/>
    </location>
</feature>
<feature type="region of interest" description="Disordered" evidence="3">
    <location>
        <begin position="520"/>
        <end position="540"/>
    </location>
</feature>
<evidence type="ECO:0000313" key="4">
    <source>
        <dbReference type="EMBL" id="KAJ8950374.1"/>
    </source>
</evidence>
<reference evidence="4" key="1">
    <citation type="journal article" date="2023" name="Insect Mol. Biol.">
        <title>Genome sequencing provides insights into the evolution of gene families encoding plant cell wall-degrading enzymes in longhorned beetles.</title>
        <authorList>
            <person name="Shin N.R."/>
            <person name="Okamura Y."/>
            <person name="Kirsch R."/>
            <person name="Pauchet Y."/>
        </authorList>
    </citation>
    <scope>NUCLEOTIDE SEQUENCE</scope>
    <source>
        <strain evidence="4">RBIC_L_NR</strain>
    </source>
</reference>
<comment type="caution">
    <text evidence="4">The sequence shown here is derived from an EMBL/GenBank/DDBJ whole genome shotgun (WGS) entry which is preliminary data.</text>
</comment>
<feature type="region of interest" description="Disordered" evidence="3">
    <location>
        <begin position="1"/>
        <end position="28"/>
    </location>
</feature>
<gene>
    <name evidence="4" type="ORF">NQ314_007913</name>
</gene>
<feature type="compositionally biased region" description="Acidic residues" evidence="3">
    <location>
        <begin position="416"/>
        <end position="430"/>
    </location>
</feature>
<dbReference type="AlphaFoldDB" id="A0AAV8YG21"/>
<keyword evidence="2" id="KW-0175">Coiled coil</keyword>
<feature type="region of interest" description="Disordered" evidence="3">
    <location>
        <begin position="406"/>
        <end position="448"/>
    </location>
</feature>
<comment type="similarity">
    <text evidence="1">Belongs to the taxilin family.</text>
</comment>
<dbReference type="PANTHER" id="PTHR16127">
    <property type="entry name" value="TAXILIN"/>
    <property type="match status" value="1"/>
</dbReference>
<feature type="coiled-coil region" evidence="2">
    <location>
        <begin position="53"/>
        <end position="118"/>
    </location>
</feature>
<evidence type="ECO:0000256" key="1">
    <source>
        <dbReference type="ARBA" id="ARBA00009550"/>
    </source>
</evidence>